<feature type="signal peptide" evidence="1">
    <location>
        <begin position="1"/>
        <end position="22"/>
    </location>
</feature>
<sequence length="340" mass="36721">MPHKVPFFMCAFLALLIQSVTSQIAGCADVGCPAAQEPLVTHECQFGNATFNAIGIARVDSKITPDPLTWTLGVQAVNDSAHPQNTNWTLQRNFYLGTPPSLDLRQNKTYGGCVLVFNGIAPRLAFTSADSRNWTCSSAMNSKCVDDLRSLARTEVDRVVKNATTEICSALGTALQGNVPQSCARLFGSKSWGNIISKGRLQMPMHLAPMFLSAHKHLQGITGPTYPAAIQEGKCHPTTGKEYKLSFIASYEDHTAPLIKDMSRVVDSVTPLMTVFYPVNGTSSAPATLLKDSEAALSCLRPVLYRNEKSPTAKTGDAPTLKARLAFLSVLILTTVQGLF</sequence>
<name>A0AAF0DIB1_9EURO</name>
<feature type="chain" id="PRO_5041937590" evidence="1">
    <location>
        <begin position="23"/>
        <end position="340"/>
    </location>
</feature>
<dbReference type="EMBL" id="CP120629">
    <property type="protein sequence ID" value="WEW59274.1"/>
    <property type="molecule type" value="Genomic_DNA"/>
</dbReference>
<reference evidence="2" key="1">
    <citation type="submission" date="2023-03" db="EMBL/GenBank/DDBJ databases">
        <title>Emydomyces testavorans Genome Sequence.</title>
        <authorList>
            <person name="Hoyer L."/>
        </authorList>
    </citation>
    <scope>NUCLEOTIDE SEQUENCE</scope>
    <source>
        <strain evidence="2">16-2883</strain>
    </source>
</reference>
<dbReference type="AlphaFoldDB" id="A0AAF0DIB1"/>
<protein>
    <submittedName>
        <fullName evidence="2">Uncharacterized protein</fullName>
    </submittedName>
</protein>
<organism evidence="2 3">
    <name type="scientific">Emydomyces testavorans</name>
    <dbReference type="NCBI Taxonomy" id="2070801"/>
    <lineage>
        <taxon>Eukaryota</taxon>
        <taxon>Fungi</taxon>
        <taxon>Dikarya</taxon>
        <taxon>Ascomycota</taxon>
        <taxon>Pezizomycotina</taxon>
        <taxon>Eurotiomycetes</taxon>
        <taxon>Eurotiomycetidae</taxon>
        <taxon>Onygenales</taxon>
        <taxon>Nannizziopsiaceae</taxon>
        <taxon>Emydomyces</taxon>
    </lineage>
</organism>
<gene>
    <name evidence="2" type="ORF">PRK78_004743</name>
</gene>
<proteinExistence type="predicted"/>
<dbReference type="Proteomes" id="UP001219355">
    <property type="component" value="Chromosome 3"/>
</dbReference>
<evidence type="ECO:0000256" key="1">
    <source>
        <dbReference type="SAM" id="SignalP"/>
    </source>
</evidence>
<evidence type="ECO:0000313" key="2">
    <source>
        <dbReference type="EMBL" id="WEW59274.1"/>
    </source>
</evidence>
<evidence type="ECO:0000313" key="3">
    <source>
        <dbReference type="Proteomes" id="UP001219355"/>
    </source>
</evidence>
<keyword evidence="3" id="KW-1185">Reference proteome</keyword>
<keyword evidence="1" id="KW-0732">Signal</keyword>
<accession>A0AAF0DIB1</accession>